<evidence type="ECO:0000313" key="2">
    <source>
        <dbReference type="Proteomes" id="UP000002194"/>
    </source>
</evidence>
<evidence type="ECO:0000313" key="1">
    <source>
        <dbReference type="EMBL" id="AAS95607.1"/>
    </source>
</evidence>
<gene>
    <name evidence="1" type="ordered locus">DVU_1127</name>
</gene>
<name>Q72D04_NITV2</name>
<dbReference type="PaxDb" id="882-DVU_1127"/>
<dbReference type="STRING" id="882.DVU_1127"/>
<accession>Q72D04</accession>
<proteinExistence type="predicted"/>
<dbReference type="AlphaFoldDB" id="Q72D04"/>
<dbReference type="KEGG" id="dvu:DVU_1127"/>
<keyword evidence="2" id="KW-1185">Reference proteome</keyword>
<dbReference type="PATRIC" id="fig|882.5.peg.1064"/>
<reference evidence="1 2" key="1">
    <citation type="journal article" date="2004" name="Nat. Biotechnol.">
        <title>The genome sequence of the anaerobic, sulfate-reducing bacterium Desulfovibrio vulgaris Hildenborough.</title>
        <authorList>
            <person name="Heidelberg J.F."/>
            <person name="Seshadri R."/>
            <person name="Haveman S.A."/>
            <person name="Hemme C.L."/>
            <person name="Paulsen I.T."/>
            <person name="Kolonay J.F."/>
            <person name="Eisen J.A."/>
            <person name="Ward N."/>
            <person name="Methe B."/>
            <person name="Brinkac L.M."/>
            <person name="Daugherty S.C."/>
            <person name="Deboy R.T."/>
            <person name="Dodson R.J."/>
            <person name="Durkin A.S."/>
            <person name="Madupu R."/>
            <person name="Nelson W.C."/>
            <person name="Sullivan S.A."/>
            <person name="Fouts D."/>
            <person name="Haft D.H."/>
            <person name="Selengut J."/>
            <person name="Peterson J.D."/>
            <person name="Davidsen T.M."/>
            <person name="Zafar N."/>
            <person name="Zhou L."/>
            <person name="Radune D."/>
            <person name="Dimitrov G."/>
            <person name="Hance M."/>
            <person name="Tran K."/>
            <person name="Khouri H."/>
            <person name="Gill J."/>
            <person name="Utterback T.R."/>
            <person name="Feldblyum T.V."/>
            <person name="Wall J.D."/>
            <person name="Voordouw G."/>
            <person name="Fraser C.M."/>
        </authorList>
    </citation>
    <scope>NUCLEOTIDE SEQUENCE [LARGE SCALE GENOMIC DNA]</scope>
    <source>
        <strain evidence="2">ATCC 29579 / DSM 644 / NCIMB 8303 / VKM B-1760 / Hildenborough</strain>
    </source>
</reference>
<dbReference type="RefSeq" id="WP_010938426.1">
    <property type="nucleotide sequence ID" value="NC_002937.3"/>
</dbReference>
<dbReference type="Proteomes" id="UP000002194">
    <property type="component" value="Chromosome"/>
</dbReference>
<dbReference type="HOGENOM" id="CLU_1841933_0_0_7"/>
<protein>
    <submittedName>
        <fullName evidence="1">Uncharacterized protein</fullName>
    </submittedName>
</protein>
<organism evidence="1 2">
    <name type="scientific">Nitratidesulfovibrio vulgaris (strain ATCC 29579 / DSM 644 / CCUG 34227 / NCIMB 8303 / VKM B-1760 / Hildenborough)</name>
    <name type="common">Desulfovibrio vulgaris</name>
    <dbReference type="NCBI Taxonomy" id="882"/>
    <lineage>
        <taxon>Bacteria</taxon>
        <taxon>Pseudomonadati</taxon>
        <taxon>Thermodesulfobacteriota</taxon>
        <taxon>Desulfovibrionia</taxon>
        <taxon>Desulfovibrionales</taxon>
        <taxon>Desulfovibrionaceae</taxon>
        <taxon>Nitratidesulfovibrio</taxon>
    </lineage>
</organism>
<sequence>MTSVRLILHQLWALRGVLLCAALVATVAVLAARCDYLGSMLDLREKLYAASVARETELRDKLSEAARALELANGATSALSELAEACMEREAEARADFAARTAIMTNVKPRPRTDAEAQEVVDDATRHAAAARLNRPW</sequence>
<dbReference type="EnsemblBacteria" id="AAS95607">
    <property type="protein sequence ID" value="AAS95607"/>
    <property type="gene ID" value="DVU_1127"/>
</dbReference>
<dbReference type="eggNOG" id="ENOG50318CP">
    <property type="taxonomic scope" value="Bacteria"/>
</dbReference>
<dbReference type="EMBL" id="AE017285">
    <property type="protein sequence ID" value="AAS95607.1"/>
    <property type="molecule type" value="Genomic_DNA"/>
</dbReference>